<comment type="caution">
    <text evidence="2">The sequence shown here is derived from an EMBL/GenBank/DDBJ whole genome shotgun (WGS) entry which is preliminary data.</text>
</comment>
<dbReference type="AlphaFoldDB" id="K0SX28"/>
<dbReference type="EMBL" id="AGNL01018643">
    <property type="protein sequence ID" value="EJK62757.1"/>
    <property type="molecule type" value="Genomic_DNA"/>
</dbReference>
<feature type="chain" id="PRO_5003838103" evidence="1">
    <location>
        <begin position="26"/>
        <end position="392"/>
    </location>
</feature>
<keyword evidence="1" id="KW-0732">Signal</keyword>
<protein>
    <submittedName>
        <fullName evidence="2">Uncharacterized protein</fullName>
    </submittedName>
</protein>
<reference evidence="2 3" key="1">
    <citation type="journal article" date="2012" name="Genome Biol.">
        <title>Genome and low-iron response of an oceanic diatom adapted to chronic iron limitation.</title>
        <authorList>
            <person name="Lommer M."/>
            <person name="Specht M."/>
            <person name="Roy A.S."/>
            <person name="Kraemer L."/>
            <person name="Andreson R."/>
            <person name="Gutowska M.A."/>
            <person name="Wolf J."/>
            <person name="Bergner S.V."/>
            <person name="Schilhabel M.B."/>
            <person name="Klostermeier U.C."/>
            <person name="Beiko R.G."/>
            <person name="Rosenstiel P."/>
            <person name="Hippler M."/>
            <person name="Laroche J."/>
        </authorList>
    </citation>
    <scope>NUCLEOTIDE SEQUENCE [LARGE SCALE GENOMIC DNA]</scope>
    <source>
        <strain evidence="2 3">CCMP1005</strain>
    </source>
</reference>
<evidence type="ECO:0000313" key="3">
    <source>
        <dbReference type="Proteomes" id="UP000266841"/>
    </source>
</evidence>
<organism evidence="2 3">
    <name type="scientific">Thalassiosira oceanica</name>
    <name type="common">Marine diatom</name>
    <dbReference type="NCBI Taxonomy" id="159749"/>
    <lineage>
        <taxon>Eukaryota</taxon>
        <taxon>Sar</taxon>
        <taxon>Stramenopiles</taxon>
        <taxon>Ochrophyta</taxon>
        <taxon>Bacillariophyta</taxon>
        <taxon>Coscinodiscophyceae</taxon>
        <taxon>Thalassiosirophycidae</taxon>
        <taxon>Thalassiosirales</taxon>
        <taxon>Thalassiosiraceae</taxon>
        <taxon>Thalassiosira</taxon>
    </lineage>
</organism>
<proteinExistence type="predicted"/>
<keyword evidence="3" id="KW-1185">Reference proteome</keyword>
<dbReference type="Proteomes" id="UP000266841">
    <property type="component" value="Unassembled WGS sequence"/>
</dbReference>
<gene>
    <name evidence="2" type="ORF">THAOC_16618</name>
</gene>
<accession>K0SX28</accession>
<name>K0SX28_THAOC</name>
<feature type="signal peptide" evidence="1">
    <location>
        <begin position="1"/>
        <end position="25"/>
    </location>
</feature>
<evidence type="ECO:0000256" key="1">
    <source>
        <dbReference type="SAM" id="SignalP"/>
    </source>
</evidence>
<sequence length="392" mass="43995">MLRFTASLLPFVVTMLQPNLGLVLADNHEVEMNRATRNLRGKRSNNDKQELCFNLQKRKLGDFGRQTVSVPAENVRWFLKDQDVTRGACDFEDVEILSARQSKAIDFCAVIGGAKRGVAYDMSAPRFLRSYLFERGVDRGECIDEMKTGEMVTNTHQAQDLNEMKPLCFDLRRGKFGGYGFQTVELPAAFARYFLRDDNVTSRPCDESGRLSRQEKTLVNFCVHKGRSSAGEEYILNAPDFLDDYLFDKNGVERGECSSSEAGKIVARRSLRVAVGRTPAGKDVDNGVGIYTAAVAVDSLYLFDMLLYTPEEAAMTAVAADGAAISRIFCSYDSAPIDPVPQHLHLRYKESHGDRHNGEQSSLMRVRRFAARARRADIREEIDAELVRANFD</sequence>
<evidence type="ECO:0000313" key="2">
    <source>
        <dbReference type="EMBL" id="EJK62757.1"/>
    </source>
</evidence>